<proteinExistence type="predicted"/>
<accession>A0ABX4YE44</accession>
<comment type="caution">
    <text evidence="1">The sequence shown here is derived from an EMBL/GenBank/DDBJ whole genome shotgun (WGS) entry which is preliminary data.</text>
</comment>
<gene>
    <name evidence="1" type="ORF">BES34_018465</name>
</gene>
<dbReference type="Proteomes" id="UP000094669">
    <property type="component" value="Unassembled WGS sequence"/>
</dbReference>
<evidence type="ECO:0008006" key="3">
    <source>
        <dbReference type="Google" id="ProtNLM"/>
    </source>
</evidence>
<evidence type="ECO:0000313" key="1">
    <source>
        <dbReference type="EMBL" id="PNV72843.1"/>
    </source>
</evidence>
<name>A0ABX4YE44_9LEPT</name>
<reference evidence="1" key="1">
    <citation type="submission" date="2018-01" db="EMBL/GenBank/DDBJ databases">
        <title>Genomic characterization of Leptospira inadai serogroup Lyme isolated from captured rat in Brazil and comparative analysis with human reference strain.</title>
        <authorList>
            <person name="Moreno L.Z."/>
            <person name="Loureiro A.P."/>
            <person name="Miraglia F."/>
            <person name="Kremer F.S."/>
            <person name="Eslabao M.R."/>
            <person name="Dellagostin O.A."/>
            <person name="Lilenbaum W."/>
            <person name="Moreno A.M."/>
        </authorList>
    </citation>
    <scope>NUCLEOTIDE SEQUENCE [LARGE SCALE GENOMIC DNA]</scope>
    <source>
        <strain evidence="1">M34/99</strain>
    </source>
</reference>
<keyword evidence="2" id="KW-1185">Reference proteome</keyword>
<organism evidence="1 2">
    <name type="scientific">Leptospira inadai serovar Lyme</name>
    <dbReference type="NCBI Taxonomy" id="293084"/>
    <lineage>
        <taxon>Bacteria</taxon>
        <taxon>Pseudomonadati</taxon>
        <taxon>Spirochaetota</taxon>
        <taxon>Spirochaetia</taxon>
        <taxon>Leptospirales</taxon>
        <taxon>Leptospiraceae</taxon>
        <taxon>Leptospira</taxon>
    </lineage>
</organism>
<sequence>MEEFTLAKVTFPSSNLILSLSEYSCEVGHCPQFRENSFTQAEIVFLGSFPLHYFSCATVNLEDARVRI</sequence>
<evidence type="ECO:0000313" key="2">
    <source>
        <dbReference type="Proteomes" id="UP000094669"/>
    </source>
</evidence>
<dbReference type="EMBL" id="MCRM02000027">
    <property type="protein sequence ID" value="PNV72843.1"/>
    <property type="molecule type" value="Genomic_DNA"/>
</dbReference>
<protein>
    <recommendedName>
        <fullName evidence="3">Lipoprotein</fullName>
    </recommendedName>
</protein>